<sequence>MLLRRIPCLLLIFLIQISWLKNSLVLSQLMPESYTVNSMFPNSTIAQGAWGMDIKIDDLANQPRYDLSLWSTIGFPAILTPCSYMYPIVISLKNINYVFESNPISFSCNHAGLTDPIWISTAFGSISVNQTSSYYVACNMVVDYLNNFEPTMIQSTSATNFTFLIPGTIIGDALASIVEEGVSTTPSPDPVLTWLQQHYYSENWLNVASVLNLANSFSDMVVLPFKYKIDLPPEVLPGSSIQESDPPDHSYVDLFNMTFSYGRYDSDLTSGIWKPKERFAGFQPPIINSAQGAFIAIQNNVTINEYNSAVPFGWTNIPLGVSPIRVVMPSNLPSNSSSSCVNNYLFYYPMDPFWNYANNSSNPFNINYLKDLPPKRFISKYSKNDSTISRNTVLSSMYFSKRPFLNGKNYPGQLQNTISTYLTFSNNFLGGCYYNGTFPYSPKSSYTGVHAGVGLCGTHLRNSNTQFKSPFYLPPIKYLSAPSPISYFFVLSSLIQYVSYTHKGTFRSDINDETRKFKKIYPGNGLLHSLLIATASNQPFIFYNLPSFVNHDTSVTLGSEFYQFSERYINRNFGNYATPGSGMTCRAARFVPMKRDMYSLKTAWQCKTKKTTSTNTWQDMIEVPRDEITSCKLNNEFVTCLSTPDTQNQFIGMVNTAPEEHVTTLKASSFKTTDYLAITVTIFTDTISYTSPSKGISVKLFSPPISGFLSPEYCSKIPMIPMIPTTVEQIFIIYPTVKAWDHLHNTKYSFLIPFNKVLQIRHKVVLGKTSGISINKEFYVSAYLYCESIRRVSGTPSVSKISIADFSNLGGSMIITTKYPVLQNSKFSNCIHELIISESSSPRTTFISYETLIQSNPQANTNEFVSIEFGAVDFPPTVGKLSLYQPEEKGASIGDSIFLTLSNLAFSNTEQDEGFASFGIIASSSQIIGQNSTVIFLGDSLTQLPPSLRLPATSKEWFVYIRAQTVTFSGCYIPCQPPFKDSFYSHWCSNDLSLLNSFPCPFSKVLMKTEDSQSEIEDAIAVVTHPLAYTSPIETIQLVSALFEENKDNQLIWKNYFESIYSTAFELQNIPQGYDFASFKLMSLYILKKIYKVAYENPKLNLDVSRPFEILMNITLNAECTSSPSVSNLVLETLDLLVASNGWSRILGDSNLESTISHMLESVGNRFSFWTYNKDSLDWKGKESGISLSVITLDEVFTRRSTSLNGMAISGFRFNEIKKLSPVESIYFQAYPEEYDSEMLEFASRSCPNTSATISSYTYPRKYISNILIENAVRKVSRPIPIGGGALYLCSIDYYAYGTPTVTFSLPLSFEIPVNMTNIGCSMLSDSVWREDLCTSNISPSKQESKQFVIECSCQGLAPYALIGTINSTEIDNGNFGDSSGNDGRAPIPPMNNRWDGISGNLTNLGISKDLAIELINSSYSGFIYLDEKVRTPYIPPKAQKALEGSKGIAGLYTEMGRSQYIGNVSSTWGLNAGEAWFNSSVAKGGDANVESFLSWEPVNTTKKNN</sequence>
<gene>
    <name evidence="2" type="ORF">CHUDEA8_1740</name>
    <name evidence="3" type="ORF">GY17_00000603</name>
</gene>
<organism evidence="2">
    <name type="scientific">Cryptosporidium hominis</name>
    <dbReference type="NCBI Taxonomy" id="237895"/>
    <lineage>
        <taxon>Eukaryota</taxon>
        <taxon>Sar</taxon>
        <taxon>Alveolata</taxon>
        <taxon>Apicomplexa</taxon>
        <taxon>Conoidasida</taxon>
        <taxon>Coccidia</taxon>
        <taxon>Eucoccidiorida</taxon>
        <taxon>Eimeriorina</taxon>
        <taxon>Cryptosporidiidae</taxon>
        <taxon>Cryptosporidium</taxon>
    </lineage>
</organism>
<evidence type="ECO:0000256" key="1">
    <source>
        <dbReference type="SAM" id="SignalP"/>
    </source>
</evidence>
<feature type="signal peptide" evidence="1">
    <location>
        <begin position="1"/>
        <end position="27"/>
    </location>
</feature>
<dbReference type="EMBL" id="LN877954">
    <property type="protein sequence ID" value="CUV07721.1"/>
    <property type="molecule type" value="Genomic_DNA"/>
</dbReference>
<dbReference type="VEuPathDB" id="CryptoDB:Chro.80202"/>
<accession>A0A0S4TLC6</accession>
<dbReference type="EMBL" id="JTAI01000002">
    <property type="protein sequence ID" value="PPS98167.1"/>
    <property type="molecule type" value="Genomic_DNA"/>
</dbReference>
<dbReference type="Proteomes" id="UP001429100">
    <property type="component" value="Unassembled WGS sequence"/>
</dbReference>
<dbReference type="VEuPathDB" id="CryptoDB:CHUDEA8_1740"/>
<keyword evidence="1" id="KW-0732">Signal</keyword>
<keyword evidence="4" id="KW-1185">Reference proteome</keyword>
<dbReference type="VEuPathDB" id="CryptoDB:GY17_00000603"/>
<evidence type="ECO:0000313" key="4">
    <source>
        <dbReference type="Proteomes" id="UP001429100"/>
    </source>
</evidence>
<reference evidence="3 4" key="3">
    <citation type="submission" date="2017-10" db="EMBL/GenBank/DDBJ databases">
        <title>Consistent, comparative and evidence-based genome annotation and re-annotation for the closely-related species, Cryptosporidium parvum, C. hominis and C. tyzzeri.</title>
        <authorList>
            <person name="Baptista R.P."/>
            <person name="Li Y."/>
            <person name="Sateriale A."/>
            <person name="Striepen B."/>
            <person name="Kissinger J.C."/>
        </authorList>
    </citation>
    <scope>NUCLEOTIDE SEQUENCE [LARGE SCALE GENOMIC DNA]</scope>
    <source>
        <strain evidence="3">30976</strain>
    </source>
</reference>
<reference evidence="2" key="2">
    <citation type="submission" date="2015-08" db="EMBL/GenBank/DDBJ databases">
        <authorList>
            <person name="Babu N.S."/>
            <person name="Beckwith C.J."/>
            <person name="Beseler K.G."/>
            <person name="Brison A."/>
            <person name="Carone J.V."/>
            <person name="Caskin T.P."/>
            <person name="Diamond M."/>
            <person name="Durham M.E."/>
            <person name="Foxe J.M."/>
            <person name="Go M."/>
            <person name="Henderson B.A."/>
            <person name="Jones I.B."/>
            <person name="McGettigan J.A."/>
            <person name="Micheletti S.J."/>
            <person name="Nasrallah M.E."/>
            <person name="Ortiz D."/>
            <person name="Piller C.R."/>
            <person name="Privatt S.R."/>
            <person name="Schneider S.L."/>
            <person name="Sharp S."/>
            <person name="Smith T.C."/>
            <person name="Stanton J.D."/>
            <person name="Ullery H.E."/>
            <person name="Wilson R.J."/>
            <person name="Serrano M.G."/>
            <person name="Buck G."/>
            <person name="Lee V."/>
            <person name="Wang Y."/>
            <person name="Carvalho R."/>
            <person name="Voegtly L."/>
            <person name="Shi R."/>
            <person name="Duckworth R."/>
            <person name="Johnson A."/>
            <person name="Loviza R."/>
            <person name="Walstead R."/>
            <person name="Shah Z."/>
            <person name="Kiflezghi M."/>
            <person name="Wade K."/>
            <person name="Ball S.L."/>
            <person name="Bradley K.W."/>
            <person name="Asai D.J."/>
            <person name="Bowman C.A."/>
            <person name="Russell D.A."/>
            <person name="Pope W.H."/>
            <person name="Jacobs-Sera D."/>
            <person name="Hendrix R.W."/>
            <person name="Hatfull G.F."/>
        </authorList>
    </citation>
    <scope>NUCLEOTIDE SEQUENCE [LARGE SCALE GENOMIC DNA]</scope>
</reference>
<dbReference type="Proteomes" id="UP000199752">
    <property type="component" value="Chromosome 8"/>
</dbReference>
<name>A0A0S4TLC6_CRYHO</name>
<dbReference type="VEuPathDB" id="CryptoDB:ChTU502y2012_388g0270"/>
<evidence type="ECO:0000313" key="3">
    <source>
        <dbReference type="EMBL" id="PPS98167.1"/>
    </source>
</evidence>
<proteinExistence type="predicted"/>
<evidence type="ECO:0000313" key="2">
    <source>
        <dbReference type="EMBL" id="CUV07721.1"/>
    </source>
</evidence>
<feature type="chain" id="PRO_5006628043" evidence="1">
    <location>
        <begin position="28"/>
        <end position="1506"/>
    </location>
</feature>
<reference evidence="3 4" key="1">
    <citation type="submission" date="2014-11" db="EMBL/GenBank/DDBJ databases">
        <title>Comparative genomic analysis of Cryptosporidium hominis reveals occurrence of genetic recombination in virulent subtypes.</title>
        <authorList>
            <person name="Guo Y."/>
            <person name="Tang K."/>
            <person name="Frace M."/>
            <person name="Li N."/>
            <person name="Roellig D.M."/>
            <person name="Sammons S."/>
            <person name="Knipe K."/>
            <person name="Rowe L."/>
            <person name="Feng Y."/>
            <person name="Xiao L."/>
        </authorList>
    </citation>
    <scope>NUCLEOTIDE SEQUENCE [LARGE SCALE GENOMIC DNA]</scope>
    <source>
        <strain evidence="3">30976</strain>
    </source>
</reference>
<protein>
    <submittedName>
        <fullName evidence="3">Secreted GGC family protein</fullName>
    </submittedName>
</protein>